<evidence type="ECO:0000259" key="5">
    <source>
        <dbReference type="Pfam" id="PF04167"/>
    </source>
</evidence>
<dbReference type="AlphaFoldDB" id="A0A239YV83"/>
<gene>
    <name evidence="6" type="ORF">SAMEA4384403_00831</name>
</gene>
<dbReference type="Proteomes" id="UP000242084">
    <property type="component" value="Chromosome 1"/>
</dbReference>
<comment type="catalytic activity">
    <reaction evidence="4">
        <text>a ribonucleoside 5'-diphosphate + H2O = a ribonucleoside 5'-phosphate + phosphate + H(+)</text>
        <dbReference type="Rhea" id="RHEA:36799"/>
        <dbReference type="ChEBI" id="CHEBI:15377"/>
        <dbReference type="ChEBI" id="CHEBI:15378"/>
        <dbReference type="ChEBI" id="CHEBI:43474"/>
        <dbReference type="ChEBI" id="CHEBI:57930"/>
        <dbReference type="ChEBI" id="CHEBI:58043"/>
        <dbReference type="EC" id="3.6.1.6"/>
    </reaction>
</comment>
<proteinExistence type="inferred from homology"/>
<evidence type="ECO:0000256" key="4">
    <source>
        <dbReference type="HAMAP-Rule" id="MF_01568"/>
    </source>
</evidence>
<dbReference type="EMBL" id="LT906462">
    <property type="protein sequence ID" value="SNV62473.1"/>
    <property type="molecule type" value="Genomic_DNA"/>
</dbReference>
<feature type="binding site" evidence="4">
    <location>
        <position position="90"/>
    </location>
    <ligand>
        <name>Mg(2+)</name>
        <dbReference type="ChEBI" id="CHEBI:18420"/>
        <label>1</label>
    </ligand>
</feature>
<keyword evidence="1 4" id="KW-0479">Metal-binding</keyword>
<evidence type="ECO:0000256" key="1">
    <source>
        <dbReference type="ARBA" id="ARBA00022723"/>
    </source>
</evidence>
<dbReference type="EC" id="3.6.1.6" evidence="4"/>
<dbReference type="Gene3D" id="2.40.380.10">
    <property type="entry name" value="FomD-like"/>
    <property type="match status" value="1"/>
</dbReference>
<evidence type="ECO:0000256" key="3">
    <source>
        <dbReference type="ARBA" id="ARBA00022842"/>
    </source>
</evidence>
<feature type="binding site" evidence="4">
    <location>
        <position position="108"/>
    </location>
    <ligand>
        <name>Mg(2+)</name>
        <dbReference type="ChEBI" id="CHEBI:18420"/>
        <label>2</label>
    </ligand>
</feature>
<evidence type="ECO:0000313" key="6">
    <source>
        <dbReference type="EMBL" id="SNV62473.1"/>
    </source>
</evidence>
<dbReference type="InterPro" id="IPR007295">
    <property type="entry name" value="DUF402"/>
</dbReference>
<dbReference type="Pfam" id="PF04167">
    <property type="entry name" value="DUF402"/>
    <property type="match status" value="1"/>
</dbReference>
<evidence type="ECO:0000313" key="7">
    <source>
        <dbReference type="Proteomes" id="UP000242084"/>
    </source>
</evidence>
<evidence type="ECO:0000256" key="2">
    <source>
        <dbReference type="ARBA" id="ARBA00022801"/>
    </source>
</evidence>
<feature type="active site" description="Proton donor" evidence="4">
    <location>
        <position position="26"/>
    </location>
</feature>
<dbReference type="InterPro" id="IPR016882">
    <property type="entry name" value="SA1684"/>
</dbReference>
<feature type="binding site" evidence="4">
    <location>
        <position position="126"/>
    </location>
    <ligand>
        <name>Mg(2+)</name>
        <dbReference type="ChEBI" id="CHEBI:18420"/>
        <label>2</label>
    </ligand>
</feature>
<sequence length="186" mass="22332">MVKESIPKEGQVIKIQSYKHDGNIHRVWSETTILKGTSHVIIGGNNRTLVTESDGRTWITREPAIVYFHAEYWFNVICMFRDDGVYYYCNLSSPFVCDEEAIKYIDYDLDIKVYPSGKYHLLDEDEYRQHMKQMNYPKDIDDILRRNVDILQQWIERKKGPFAPDFIKVWQERFHSIDRRYHENES</sequence>
<dbReference type="EC" id="3.6.1.15" evidence="4"/>
<dbReference type="KEGG" id="sste:SAMEA4384403_0831"/>
<dbReference type="PANTHER" id="PTHR39159">
    <property type="match status" value="1"/>
</dbReference>
<feature type="domain" description="DUF402" evidence="5">
    <location>
        <begin position="21"/>
        <end position="159"/>
    </location>
</feature>
<dbReference type="PANTHER" id="PTHR39159:SF1">
    <property type="entry name" value="UPF0374 PROTEIN YGAC"/>
    <property type="match status" value="1"/>
</dbReference>
<feature type="binding site" evidence="4">
    <location>
        <position position="123"/>
    </location>
    <ligand>
        <name>Mg(2+)</name>
        <dbReference type="ChEBI" id="CHEBI:18420"/>
        <label>2</label>
    </ligand>
</feature>
<comment type="function">
    <text evidence="4">Has nucleoside phosphatase activity towards nucleoside triphosphates and nucleoside diphosphates.</text>
</comment>
<comment type="catalytic activity">
    <reaction evidence="4">
        <text>a ribonucleoside 5'-triphosphate + H2O = a ribonucleoside 5'-diphosphate + phosphate + H(+)</text>
        <dbReference type="Rhea" id="RHEA:23680"/>
        <dbReference type="ChEBI" id="CHEBI:15377"/>
        <dbReference type="ChEBI" id="CHEBI:15378"/>
        <dbReference type="ChEBI" id="CHEBI:43474"/>
        <dbReference type="ChEBI" id="CHEBI:57930"/>
        <dbReference type="ChEBI" id="CHEBI:61557"/>
        <dbReference type="EC" id="3.6.1.15"/>
    </reaction>
</comment>
<dbReference type="NCBIfam" id="NF010183">
    <property type="entry name" value="PRK13662.1"/>
    <property type="match status" value="1"/>
</dbReference>
<dbReference type="InterPro" id="IPR050212">
    <property type="entry name" value="Ntdp-like"/>
</dbReference>
<keyword evidence="2 4" id="KW-0378">Hydrolase</keyword>
<accession>A0A239YV83</accession>
<comment type="cofactor">
    <cofactor evidence="4">
        <name>Mg(2+)</name>
        <dbReference type="ChEBI" id="CHEBI:18420"/>
    </cofactor>
</comment>
<protein>
    <recommendedName>
        <fullName evidence="4">Nucleoside triphosphate/diphosphate phosphatase</fullName>
        <ecNumber evidence="4">3.6.1.15</ecNumber>
        <ecNumber evidence="4">3.6.1.6</ecNumber>
    </recommendedName>
</protein>
<comment type="similarity">
    <text evidence="4">Belongs to the Ntdp family.</text>
</comment>
<keyword evidence="3 4" id="KW-0460">Magnesium</keyword>
<dbReference type="GO" id="GO:0017111">
    <property type="term" value="F:ribonucleoside triphosphate phosphatase activity"/>
    <property type="evidence" value="ECO:0007669"/>
    <property type="project" value="UniProtKB-UniRule"/>
</dbReference>
<organism evidence="6 7">
    <name type="scientific">Mammaliicoccus stepanovicii</name>
    <dbReference type="NCBI Taxonomy" id="643214"/>
    <lineage>
        <taxon>Bacteria</taxon>
        <taxon>Bacillati</taxon>
        <taxon>Bacillota</taxon>
        <taxon>Bacilli</taxon>
        <taxon>Bacillales</taxon>
        <taxon>Staphylococcaceae</taxon>
        <taxon>Mammaliicoccus</taxon>
    </lineage>
</organism>
<dbReference type="OrthoDB" id="1645325at2"/>
<dbReference type="GO" id="GO:0017110">
    <property type="term" value="F:nucleoside diphosphate phosphatase activity"/>
    <property type="evidence" value="ECO:0007669"/>
    <property type="project" value="UniProtKB-UniRule"/>
</dbReference>
<dbReference type="GO" id="GO:0000287">
    <property type="term" value="F:magnesium ion binding"/>
    <property type="evidence" value="ECO:0007669"/>
    <property type="project" value="UniProtKB-UniRule"/>
</dbReference>
<dbReference type="SUPFAM" id="SSF159234">
    <property type="entry name" value="FomD-like"/>
    <property type="match status" value="1"/>
</dbReference>
<name>A0A239YV83_9STAP</name>
<keyword evidence="7" id="KW-1185">Reference proteome</keyword>
<reference evidence="6 7" key="1">
    <citation type="submission" date="2017-06" db="EMBL/GenBank/DDBJ databases">
        <authorList>
            <consortium name="Pathogen Informatics"/>
        </authorList>
    </citation>
    <scope>NUCLEOTIDE SEQUENCE [LARGE SCALE GENOMIC DNA]</scope>
    <source>
        <strain evidence="6 7">NCTC13839</strain>
    </source>
</reference>
<dbReference type="HAMAP" id="MF_01568">
    <property type="entry name" value="Ntdp"/>
    <property type="match status" value="1"/>
</dbReference>
<feature type="binding site" evidence="4">
    <location>
        <position position="110"/>
    </location>
    <ligand>
        <name>Mg(2+)</name>
        <dbReference type="ChEBI" id="CHEBI:18420"/>
        <label>2</label>
    </ligand>
</feature>
<dbReference type="PIRSF" id="PIRSF028345">
    <property type="entry name" value="UCP028345"/>
    <property type="match status" value="1"/>
</dbReference>
<feature type="binding site" evidence="4">
    <location>
        <position position="110"/>
    </location>
    <ligand>
        <name>Mg(2+)</name>
        <dbReference type="ChEBI" id="CHEBI:18420"/>
        <label>1</label>
    </ligand>
</feature>
<dbReference type="InterPro" id="IPR035930">
    <property type="entry name" value="FomD-like_sf"/>
</dbReference>
<feature type="binding site" evidence="4">
    <location>
        <position position="106"/>
    </location>
    <ligand>
        <name>Mg(2+)</name>
        <dbReference type="ChEBI" id="CHEBI:18420"/>
        <label>1</label>
    </ligand>
</feature>
<dbReference type="RefSeq" id="WP_095087130.1">
    <property type="nucleotide sequence ID" value="NZ_BMDM01000006.1"/>
</dbReference>